<sequence length="301" mass="33755">MKILLSGGTGFIGQKITQLLTKNNHEVYILTRNSDRFDDKPYVHYVEWLTETAFPENNLMKIDAVINLAGESINNGRWNDEHKERIYDSRIESTDEILRIIRALESKPSVLINASAVGYYPSSETKIYTEQSLEKGSDFLARTVVDWEKQATLAQDEGVRVAYGRFGIILGKDAGALPSMAMPYKLMAGGTVGSGKQWLSWVHHEDVARAILFAIEHDELEGPFNVTAPNPMRMKEFGKTLGRALNRPHWIPAPAFALKLALGDKSALVLEGQKALPKVLEEKGFTFKYSTLHQALQEIYS</sequence>
<proteinExistence type="inferred from homology"/>
<evidence type="ECO:0000259" key="3">
    <source>
        <dbReference type="Pfam" id="PF08338"/>
    </source>
</evidence>
<accession>A0ABV3Q4K9</accession>
<comment type="caution">
    <text evidence="4">The sequence shown here is derived from an EMBL/GenBank/DDBJ whole genome shotgun (WGS) entry which is preliminary data.</text>
</comment>
<dbReference type="EMBL" id="JBFMIA010000007">
    <property type="protein sequence ID" value="MEW9502048.1"/>
    <property type="molecule type" value="Genomic_DNA"/>
</dbReference>
<dbReference type="Pfam" id="PF01370">
    <property type="entry name" value="Epimerase"/>
    <property type="match status" value="1"/>
</dbReference>
<dbReference type="PANTHER" id="PTHR11092">
    <property type="entry name" value="SUGAR NUCLEOTIDE EPIMERASE RELATED"/>
    <property type="match status" value="1"/>
</dbReference>
<name>A0ABV3Q4K9_9BACL</name>
<evidence type="ECO:0000256" key="1">
    <source>
        <dbReference type="ARBA" id="ARBA00009353"/>
    </source>
</evidence>
<dbReference type="InterPro" id="IPR001509">
    <property type="entry name" value="Epimerase_deHydtase"/>
</dbReference>
<dbReference type="RefSeq" id="WP_367779540.1">
    <property type="nucleotide sequence ID" value="NZ_JBFMIA010000007.1"/>
</dbReference>
<feature type="domain" description="NAD-dependent epimerase/dehydratase" evidence="2">
    <location>
        <begin position="3"/>
        <end position="225"/>
    </location>
</feature>
<dbReference type="Gene3D" id="3.40.50.720">
    <property type="entry name" value="NAD(P)-binding Rossmann-like Domain"/>
    <property type="match status" value="1"/>
</dbReference>
<reference evidence="4 5" key="1">
    <citation type="journal article" date="1979" name="Int. J. Syst. Evol. Microbiol.">
        <title>Bacillus globisporus subsp. marinus subsp. nov.</title>
        <authorList>
            <person name="Liu H."/>
        </authorList>
    </citation>
    <scope>NUCLEOTIDE SEQUENCE [LARGE SCALE GENOMIC DNA]</scope>
    <source>
        <strain evidence="4 5">DSM 1297</strain>
    </source>
</reference>
<comment type="similarity">
    <text evidence="1">Belongs to the NAD(P)-dependent epimerase/dehydratase family. SDR39U1 subfamily.</text>
</comment>
<dbReference type="NCBIfam" id="TIGR01777">
    <property type="entry name" value="yfcH"/>
    <property type="match status" value="1"/>
</dbReference>
<evidence type="ECO:0000259" key="2">
    <source>
        <dbReference type="Pfam" id="PF01370"/>
    </source>
</evidence>
<feature type="domain" description="DUF1731" evidence="3">
    <location>
        <begin position="253"/>
        <end position="299"/>
    </location>
</feature>
<dbReference type="InterPro" id="IPR036291">
    <property type="entry name" value="NAD(P)-bd_dom_sf"/>
</dbReference>
<dbReference type="Proteomes" id="UP001556040">
    <property type="component" value="Unassembled WGS sequence"/>
</dbReference>
<keyword evidence="5" id="KW-1185">Reference proteome</keyword>
<evidence type="ECO:0000313" key="4">
    <source>
        <dbReference type="EMBL" id="MEW9502048.1"/>
    </source>
</evidence>
<dbReference type="CDD" id="cd05242">
    <property type="entry name" value="SDR_a8"/>
    <property type="match status" value="1"/>
</dbReference>
<dbReference type="PANTHER" id="PTHR11092:SF0">
    <property type="entry name" value="EPIMERASE FAMILY PROTEIN SDR39U1"/>
    <property type="match status" value="1"/>
</dbReference>
<dbReference type="Pfam" id="PF08338">
    <property type="entry name" value="DUF1731"/>
    <property type="match status" value="1"/>
</dbReference>
<dbReference type="InterPro" id="IPR010099">
    <property type="entry name" value="SDR39U1"/>
</dbReference>
<dbReference type="InterPro" id="IPR013549">
    <property type="entry name" value="DUF1731"/>
</dbReference>
<protein>
    <submittedName>
        <fullName evidence="4">TIGR01777 family oxidoreductase</fullName>
    </submittedName>
</protein>
<gene>
    <name evidence="4" type="ORF">AB1471_09575</name>
</gene>
<evidence type="ECO:0000313" key="5">
    <source>
        <dbReference type="Proteomes" id="UP001556040"/>
    </source>
</evidence>
<dbReference type="SUPFAM" id="SSF51735">
    <property type="entry name" value="NAD(P)-binding Rossmann-fold domains"/>
    <property type="match status" value="1"/>
</dbReference>
<organism evidence="4 5">
    <name type="scientific">Jeotgalibacillus marinus</name>
    <dbReference type="NCBI Taxonomy" id="86667"/>
    <lineage>
        <taxon>Bacteria</taxon>
        <taxon>Bacillati</taxon>
        <taxon>Bacillota</taxon>
        <taxon>Bacilli</taxon>
        <taxon>Bacillales</taxon>
        <taxon>Caryophanaceae</taxon>
        <taxon>Jeotgalibacillus</taxon>
    </lineage>
</organism>